<dbReference type="Proteomes" id="UP001497516">
    <property type="component" value="Chromosome 1"/>
</dbReference>
<evidence type="ECO:0000313" key="3">
    <source>
        <dbReference type="Proteomes" id="UP001497516"/>
    </source>
</evidence>
<reference evidence="2 3" key="1">
    <citation type="submission" date="2024-04" db="EMBL/GenBank/DDBJ databases">
        <authorList>
            <person name="Fracassetti M."/>
        </authorList>
    </citation>
    <scope>NUCLEOTIDE SEQUENCE [LARGE SCALE GENOMIC DNA]</scope>
</reference>
<proteinExistence type="predicted"/>
<feature type="region of interest" description="Disordered" evidence="1">
    <location>
        <begin position="47"/>
        <end position="91"/>
    </location>
</feature>
<feature type="compositionally biased region" description="Basic and acidic residues" evidence="1">
    <location>
        <begin position="18"/>
        <end position="30"/>
    </location>
</feature>
<name>A0AAV2CI89_9ROSI</name>
<sequence length="91" mass="9804">MCCCSSVVSMPPSSLLAGHRDPPEQRGESSAHRALLMTLNLDSPLFFMKSDKQTPPTPDAGPCANGSPRPTPHAGSRIFPDTTDNDKLRKK</sequence>
<evidence type="ECO:0000256" key="1">
    <source>
        <dbReference type="SAM" id="MobiDB-lite"/>
    </source>
</evidence>
<feature type="region of interest" description="Disordered" evidence="1">
    <location>
        <begin position="11"/>
        <end position="30"/>
    </location>
</feature>
<protein>
    <submittedName>
        <fullName evidence="2">Uncharacterized protein</fullName>
    </submittedName>
</protein>
<dbReference type="AlphaFoldDB" id="A0AAV2CI89"/>
<dbReference type="EMBL" id="OZ034813">
    <property type="protein sequence ID" value="CAL1356013.1"/>
    <property type="molecule type" value="Genomic_DNA"/>
</dbReference>
<evidence type="ECO:0000313" key="2">
    <source>
        <dbReference type="EMBL" id="CAL1356013.1"/>
    </source>
</evidence>
<gene>
    <name evidence="2" type="ORF">LTRI10_LOCUS3738</name>
</gene>
<organism evidence="2 3">
    <name type="scientific">Linum trigynum</name>
    <dbReference type="NCBI Taxonomy" id="586398"/>
    <lineage>
        <taxon>Eukaryota</taxon>
        <taxon>Viridiplantae</taxon>
        <taxon>Streptophyta</taxon>
        <taxon>Embryophyta</taxon>
        <taxon>Tracheophyta</taxon>
        <taxon>Spermatophyta</taxon>
        <taxon>Magnoliopsida</taxon>
        <taxon>eudicotyledons</taxon>
        <taxon>Gunneridae</taxon>
        <taxon>Pentapetalae</taxon>
        <taxon>rosids</taxon>
        <taxon>fabids</taxon>
        <taxon>Malpighiales</taxon>
        <taxon>Linaceae</taxon>
        <taxon>Linum</taxon>
    </lineage>
</organism>
<keyword evidence="3" id="KW-1185">Reference proteome</keyword>
<accession>A0AAV2CI89</accession>